<keyword evidence="2" id="KW-1185">Reference proteome</keyword>
<dbReference type="Proteomes" id="UP001251528">
    <property type="component" value="Unassembled WGS sequence"/>
</dbReference>
<proteinExistence type="predicted"/>
<name>A0AAJ0CZ73_9HYPO</name>
<dbReference type="InterPro" id="IPR036047">
    <property type="entry name" value="F-box-like_dom_sf"/>
</dbReference>
<organism evidence="1 2">
    <name type="scientific">Conoideocrella luteorostrata</name>
    <dbReference type="NCBI Taxonomy" id="1105319"/>
    <lineage>
        <taxon>Eukaryota</taxon>
        <taxon>Fungi</taxon>
        <taxon>Dikarya</taxon>
        <taxon>Ascomycota</taxon>
        <taxon>Pezizomycotina</taxon>
        <taxon>Sordariomycetes</taxon>
        <taxon>Hypocreomycetidae</taxon>
        <taxon>Hypocreales</taxon>
        <taxon>Clavicipitaceae</taxon>
        <taxon>Conoideocrella</taxon>
    </lineage>
</organism>
<dbReference type="AlphaFoldDB" id="A0AAJ0CZ73"/>
<gene>
    <name evidence="1" type="ORF">QQS21_000704</name>
</gene>
<evidence type="ECO:0000313" key="1">
    <source>
        <dbReference type="EMBL" id="KAK2616270.1"/>
    </source>
</evidence>
<dbReference type="SUPFAM" id="SSF81383">
    <property type="entry name" value="F-box domain"/>
    <property type="match status" value="1"/>
</dbReference>
<reference evidence="1" key="1">
    <citation type="submission" date="2023-06" db="EMBL/GenBank/DDBJ databases">
        <title>Conoideocrella luteorostrata (Hypocreales: Clavicipitaceae), a potential biocontrol fungus for elongate hemlock scale in United States Christmas tree production areas.</title>
        <authorList>
            <person name="Barrett H."/>
            <person name="Lovett B."/>
            <person name="Macias A.M."/>
            <person name="Stajich J.E."/>
            <person name="Kasson M.T."/>
        </authorList>
    </citation>
    <scope>NUCLEOTIDE SEQUENCE</scope>
    <source>
        <strain evidence="1">ARSEF 14590</strain>
    </source>
</reference>
<evidence type="ECO:0000313" key="2">
    <source>
        <dbReference type="Proteomes" id="UP001251528"/>
    </source>
</evidence>
<protein>
    <recommendedName>
        <fullName evidence="3">F-box domain-containing protein</fullName>
    </recommendedName>
</protein>
<accession>A0AAJ0CZ73</accession>
<evidence type="ECO:0008006" key="3">
    <source>
        <dbReference type="Google" id="ProtNLM"/>
    </source>
</evidence>
<comment type="caution">
    <text evidence="1">The sequence shown here is derived from an EMBL/GenBank/DDBJ whole genome shotgun (WGS) entry which is preliminary data.</text>
</comment>
<sequence>MERNRCRPDILYLPHELIGCIASHLQNRDLKCLRLACRQLSRHATLRFYRVFISANPRNIEVFRTVADHAVFRKTVVEIFWDDARFRDRGNEDELAEVDGPQHLPPRLCDGQKADTDHVPAWFLQDLEDNMATLLERKGMDRDFPRHVTRQKQIEEQMPPSKAWATYCDLLLQQDQVLRSGADIEAFKYGLSRFPALRRVTVSPAVHGYLFTPLYQTPMMRMYPAGFNYPIPRGWPTREMERQTEDGAQEMPTWTDNIHHDTERIKNKWRGFRVVTRLLADAALEHKVTELVVDAHELATGVNCRIFEQECDEQADFAAVLRFPGFRRLDLSLNVEGQQQRDWPAFRSGHLGAALAAASKYLEHFSLDGGTREYRLLKGDQGVLTTHTVPLLTFIPVLKWPSLRHFGLSRLPVLQADVMHLLAALPETIRTVHLSCLTFQAGESYRSLMEDMRDTLGWKWRIPDQRPSVSISVRQNIWVMGRAILLGQQVDDFLYENGPNPFHQLDYFDDDVLEGSGAMVRDAFEPEFERPHDSAFTLVRMGFLKEDGYVGAIVSAYDNLKAKGDIDDGVTEDVWFRGLRSRQVPLLK</sequence>
<dbReference type="EMBL" id="JASWJB010000007">
    <property type="protein sequence ID" value="KAK2616270.1"/>
    <property type="molecule type" value="Genomic_DNA"/>
</dbReference>
<dbReference type="CDD" id="cd09917">
    <property type="entry name" value="F-box_SF"/>
    <property type="match status" value="1"/>
</dbReference>